<evidence type="ECO:0000256" key="8">
    <source>
        <dbReference type="ARBA" id="ARBA00023288"/>
    </source>
</evidence>
<evidence type="ECO:0000313" key="13">
    <source>
        <dbReference type="EMBL" id="CAI77645.1"/>
    </source>
</evidence>
<evidence type="ECO:0000256" key="4">
    <source>
        <dbReference type="ARBA" id="ARBA00022622"/>
    </source>
</evidence>
<dbReference type="EMBL" id="AJ937325">
    <property type="protein sequence ID" value="CAI77645.1"/>
    <property type="molecule type" value="mRNA"/>
</dbReference>
<evidence type="ECO:0000256" key="7">
    <source>
        <dbReference type="ARBA" id="ARBA00023180"/>
    </source>
</evidence>
<feature type="signal peptide" evidence="10">
    <location>
        <begin position="1"/>
        <end position="23"/>
    </location>
</feature>
<evidence type="ECO:0000256" key="2">
    <source>
        <dbReference type="ARBA" id="ARBA00004609"/>
    </source>
</evidence>
<evidence type="ECO:0000259" key="11">
    <source>
        <dbReference type="Pfam" id="PF10659"/>
    </source>
</evidence>
<proteinExistence type="evidence at transcript level"/>
<keyword evidence="7" id="KW-0325">Glycoprotein</keyword>
<keyword evidence="6" id="KW-0472">Membrane</keyword>
<keyword evidence="8" id="KW-0449">Lipoprotein</keyword>
<dbReference type="Pfam" id="PF13206">
    <property type="entry name" value="VSG_B"/>
    <property type="match status" value="1"/>
</dbReference>
<gene>
    <name evidence="13" type="primary">VSG Do 2</name>
</gene>
<feature type="chain" id="PRO_5004251428" evidence="10">
    <location>
        <begin position="24"/>
        <end position="513"/>
    </location>
</feature>
<dbReference type="InterPro" id="IPR025932">
    <property type="entry name" value="Trypano_VSG_B_N_dom"/>
</dbReference>
<reference evidence="13" key="1">
    <citation type="journal article" date="2007" name="BMC Genomics">
        <title>Variant Surface Glycoprotein gene repertoires in Trypanosoma brucei have diverged to become strain-specific.</title>
        <authorList>
            <person name="Hutchinson C."/>
            <person name="Picozzi K."/>
            <person name="Jones N.G."/>
            <person name="Mott H."/>
            <person name="Sharma R."/>
            <person name="Welburn S.C."/>
            <person name="Carrington M."/>
        </authorList>
    </citation>
    <scope>NUCLEOTIDE SEQUENCE</scope>
    <source>
        <strain evidence="13">Do</strain>
    </source>
</reference>
<evidence type="ECO:0000256" key="9">
    <source>
        <dbReference type="SAM" id="MobiDB-lite"/>
    </source>
</evidence>
<dbReference type="GO" id="GO:0098552">
    <property type="term" value="C:side of membrane"/>
    <property type="evidence" value="ECO:0007669"/>
    <property type="project" value="UniProtKB-KW"/>
</dbReference>
<feature type="domain" description="Trypanosome variant surface glycoprotein C-terminal" evidence="11">
    <location>
        <begin position="413"/>
        <end position="512"/>
    </location>
</feature>
<dbReference type="AlphaFoldDB" id="Q571W1"/>
<evidence type="ECO:0000256" key="3">
    <source>
        <dbReference type="ARBA" id="ARBA00022475"/>
    </source>
</evidence>
<evidence type="ECO:0000259" key="12">
    <source>
        <dbReference type="Pfam" id="PF13206"/>
    </source>
</evidence>
<evidence type="ECO:0000256" key="10">
    <source>
        <dbReference type="SAM" id="SignalP"/>
    </source>
</evidence>
<evidence type="ECO:0000256" key="5">
    <source>
        <dbReference type="ARBA" id="ARBA00022729"/>
    </source>
</evidence>
<comment type="subcellular location">
    <subcellularLocation>
        <location evidence="2">Cell membrane</location>
        <topology evidence="2">Lipid-anchor</topology>
        <topology evidence="2">GPI-anchor</topology>
    </subcellularLocation>
</comment>
<keyword evidence="3" id="KW-1003">Cell membrane</keyword>
<keyword evidence="5 10" id="KW-0732">Signal</keyword>
<feature type="compositionally biased region" description="Basic and acidic residues" evidence="9">
    <location>
        <begin position="463"/>
        <end position="479"/>
    </location>
</feature>
<feature type="domain" description="Trypanosome variant surface glycoprotein B-type N-terminal" evidence="12">
    <location>
        <begin position="22"/>
        <end position="374"/>
    </location>
</feature>
<feature type="region of interest" description="Disordered" evidence="9">
    <location>
        <begin position="432"/>
        <end position="479"/>
    </location>
</feature>
<comment type="function">
    <text evidence="1">VSG forms a coat on the surface of the parasite. The trypanosome evades the immune response of the host by expressing a series of antigenically distinct VSGs from an estimated 1000 VSG genes.</text>
</comment>
<organism evidence="13">
    <name type="scientific">Trypanosoma brucei rhodesiense</name>
    <dbReference type="NCBI Taxonomy" id="31286"/>
    <lineage>
        <taxon>Eukaryota</taxon>
        <taxon>Discoba</taxon>
        <taxon>Euglenozoa</taxon>
        <taxon>Kinetoplastea</taxon>
        <taxon>Metakinetoplastina</taxon>
        <taxon>Trypanosomatida</taxon>
        <taxon>Trypanosomatidae</taxon>
        <taxon>Trypanosoma</taxon>
    </lineage>
</organism>
<sequence length="513" mass="54579">MSHARYVFLATFITAQMASFSAGQAISTLANKHEYRELCKLLALARTGITLQDLSSPPTEDINLVMDINMSLSEVSWQNMFVKDKSKGEWHANAAEAKQEGKGYEQSWDKWLNSRQRLKEDAQTTEFKQLKLEDLKPHQKRSLRRHVQAVAEEVANEASGFVGGESTEGQLNAAEATKTLREAAYGAGDTTEAKVTAQQAFGAAMTDQARTATCTTNAQGRAGKSVLATAACLCLKPQEGTQVDGACGMTLDGSGTWRDSAAAPTSADIQNLAKYCAGDGSTNDPGARIKAALTALATSVVRGTTDAHLGAFKTGNCDGKNTGGICVELKNGARAEDGGVTQLGWYEKLNTLADKLIRRQQAQTRNKHAKEKIQKLVTTLKAFIKVTKGEAAPEIAADAPNAKKGAPGPATSCSSYNTNATCHQNNCKWEENASDKSKGTCKPKTETETPPAGAGTGAAGASAEDKKCSNKKKQEDCKDGCKWEGTECKDSSILATKKFALSVVSAAFVALLF</sequence>
<dbReference type="GO" id="GO:0005886">
    <property type="term" value="C:plasma membrane"/>
    <property type="evidence" value="ECO:0007669"/>
    <property type="project" value="UniProtKB-SubCell"/>
</dbReference>
<name>Q571W1_TRYBR</name>
<accession>Q571W1</accession>
<dbReference type="InterPro" id="IPR019609">
    <property type="entry name" value="Variant_surf_glycoprt_trypan_C"/>
</dbReference>
<evidence type="ECO:0000256" key="1">
    <source>
        <dbReference type="ARBA" id="ARBA00002523"/>
    </source>
</evidence>
<feature type="compositionally biased region" description="Basic and acidic residues" evidence="9">
    <location>
        <begin position="432"/>
        <end position="447"/>
    </location>
</feature>
<dbReference type="Gene3D" id="3.30.1680.40">
    <property type="match status" value="1"/>
</dbReference>
<dbReference type="Pfam" id="PF10659">
    <property type="entry name" value="Trypan_glycop_C"/>
    <property type="match status" value="1"/>
</dbReference>
<evidence type="ECO:0000256" key="6">
    <source>
        <dbReference type="ARBA" id="ARBA00023136"/>
    </source>
</evidence>
<protein>
    <submittedName>
        <fullName evidence="13">Variant surface glycoprotein Do 2</fullName>
    </submittedName>
</protein>
<keyword evidence="4" id="KW-0336">GPI-anchor</keyword>